<dbReference type="Gene3D" id="3.90.440.10">
    <property type="entry name" value="Nitric Oxide Synthase,Heme Domain,Chain A domain 2"/>
    <property type="match status" value="1"/>
</dbReference>
<name>A0A7W6LKA3_9HYPH</name>
<dbReference type="PANTHER" id="PTHR43410">
    <property type="entry name" value="NITRIC OXIDE SYNTHASE OXYGENASE"/>
    <property type="match status" value="1"/>
</dbReference>
<keyword evidence="5 10" id="KW-0349">Heme</keyword>
<comment type="caution">
    <text evidence="13">The sequence shown here is derived from an EMBL/GenBank/DDBJ whole genome shotgun (WGS) entry which is preliminary data.</text>
</comment>
<dbReference type="InterPro" id="IPR004030">
    <property type="entry name" value="NOS_N"/>
</dbReference>
<organism evidence="13 14">
    <name type="scientific">Rhizobium rhizoryzae</name>
    <dbReference type="NCBI Taxonomy" id="451876"/>
    <lineage>
        <taxon>Bacteria</taxon>
        <taxon>Pseudomonadati</taxon>
        <taxon>Pseudomonadota</taxon>
        <taxon>Alphaproteobacteria</taxon>
        <taxon>Hyphomicrobiales</taxon>
        <taxon>Rhizobiaceae</taxon>
        <taxon>Rhizobium/Agrobacterium group</taxon>
        <taxon>Rhizobium</taxon>
    </lineage>
</organism>
<comment type="catalytic activity">
    <reaction evidence="9">
        <text>3 reduced [flavodoxin] + 2 L-arginine + 4 O2 = 3 oxidized [flavodoxin] + 2 L-citrulline + 2 nitric oxide + 4 H2O + 5 H(+)</text>
        <dbReference type="Rhea" id="RHEA:52324"/>
        <dbReference type="Rhea" id="RHEA-COMP:10622"/>
        <dbReference type="Rhea" id="RHEA-COMP:10623"/>
        <dbReference type="ChEBI" id="CHEBI:15377"/>
        <dbReference type="ChEBI" id="CHEBI:15378"/>
        <dbReference type="ChEBI" id="CHEBI:15379"/>
        <dbReference type="ChEBI" id="CHEBI:16480"/>
        <dbReference type="ChEBI" id="CHEBI:32682"/>
        <dbReference type="ChEBI" id="CHEBI:57618"/>
        <dbReference type="ChEBI" id="CHEBI:57743"/>
        <dbReference type="ChEBI" id="CHEBI:58210"/>
        <dbReference type="EC" id="1.14.14.47"/>
    </reaction>
</comment>
<evidence type="ECO:0000313" key="13">
    <source>
        <dbReference type="EMBL" id="MBB4145940.1"/>
    </source>
</evidence>
<sequence length="402" mass="45789">MRYLNHNTAENIFLHDEEKGRSINKCPFGHSSVKDRAPVKADSFFTQPIKDPLREGEAFLHQMFEENGIAGGLEARLAQMQQEFSERGTWTHNLDELTFGARLAWRNSVRCVGRMFWRSLTVFDARDAKTPQEIFDAILSHIDWGTNGGDLRAAITIFRAGEPQIRILNSQLLLYAGYQQPDGTVLGDPKNLAITELAQSLGWRGRGTRFDILPLLIRIGDREPEIFEIPPEKVLEVEICHEECEAIEKLGLKWFALPAVSGMALDLGGVQYSAAPSNGIYQGTEIGSFNLGDPRRYNQLVPIAEALGLDTSRNNPLWRDQAMVELNRAVLYSFNRKGVRIMDHHTLASSFEKFCQREEIQNRTVHGHWPWIVPPLSANLSWVWHEKGFNKTILKPNYFYQK</sequence>
<evidence type="ECO:0000313" key="14">
    <source>
        <dbReference type="Proteomes" id="UP000519897"/>
    </source>
</evidence>
<comment type="function">
    <text evidence="10">Catalyzes the production of nitric oxide.</text>
</comment>
<dbReference type="EMBL" id="JACIEC010000014">
    <property type="protein sequence ID" value="MBB4145940.1"/>
    <property type="molecule type" value="Genomic_DNA"/>
</dbReference>
<evidence type="ECO:0000256" key="10">
    <source>
        <dbReference type="PIRNR" id="PIRNR037219"/>
    </source>
</evidence>
<dbReference type="PIRSF" id="PIRSF037219">
    <property type="entry name" value="NOS_oxygenase"/>
    <property type="match status" value="1"/>
</dbReference>
<dbReference type="GO" id="GO:0004517">
    <property type="term" value="F:nitric-oxide synthase activity"/>
    <property type="evidence" value="ECO:0007669"/>
    <property type="project" value="InterPro"/>
</dbReference>
<evidence type="ECO:0000256" key="4">
    <source>
        <dbReference type="ARBA" id="ARBA00018859"/>
    </source>
</evidence>
<dbReference type="InterPro" id="IPR017142">
    <property type="entry name" value="Nitric_oxide_synthase_Oase-su"/>
</dbReference>
<gene>
    <name evidence="13" type="ORF">GGQ72_004506</name>
</gene>
<comment type="miscellaneous">
    <text evidence="10">This protein is similar to the oxygenase domain of eukaryotic nitric oxide synthases but lacks the reductase domain which, in eukaryotes, is responsible for transfer of electrons to the ferric heme during nitric oxide synthesis.</text>
</comment>
<evidence type="ECO:0000256" key="2">
    <source>
        <dbReference type="ARBA" id="ARBA00005411"/>
    </source>
</evidence>
<reference evidence="13 14" key="1">
    <citation type="submission" date="2020-08" db="EMBL/GenBank/DDBJ databases">
        <title>Genomic Encyclopedia of Type Strains, Phase IV (KMG-IV): sequencing the most valuable type-strain genomes for metagenomic binning, comparative biology and taxonomic classification.</title>
        <authorList>
            <person name="Goeker M."/>
        </authorList>
    </citation>
    <scope>NUCLEOTIDE SEQUENCE [LARGE SCALE GENOMIC DNA]</scope>
    <source>
        <strain evidence="13 14">DSM 29514</strain>
    </source>
</reference>
<keyword evidence="14" id="KW-1185">Reference proteome</keyword>
<dbReference type="InterPro" id="IPR036119">
    <property type="entry name" value="NOS_N_sf"/>
</dbReference>
<dbReference type="InterPro" id="IPR044940">
    <property type="entry name" value="NOS_dom_2"/>
</dbReference>
<dbReference type="Gene3D" id="3.90.340.10">
    <property type="entry name" value="Nitric Oxide Synthase, Chain A, domain 1"/>
    <property type="match status" value="1"/>
</dbReference>
<dbReference type="SUPFAM" id="SSF56512">
    <property type="entry name" value="Nitric oxide (NO) synthase oxygenase domain"/>
    <property type="match status" value="1"/>
</dbReference>
<evidence type="ECO:0000256" key="6">
    <source>
        <dbReference type="ARBA" id="ARBA00022723"/>
    </source>
</evidence>
<dbReference type="InterPro" id="IPR044944">
    <property type="entry name" value="NOS_dom_3"/>
</dbReference>
<comment type="cofactor">
    <cofactor evidence="1 10 11">
        <name>heme</name>
        <dbReference type="ChEBI" id="CHEBI:30413"/>
    </cofactor>
</comment>
<evidence type="ECO:0000256" key="8">
    <source>
        <dbReference type="ARBA" id="ARBA00023004"/>
    </source>
</evidence>
<dbReference type="GO" id="GO:0046872">
    <property type="term" value="F:metal ion binding"/>
    <property type="evidence" value="ECO:0007669"/>
    <property type="project" value="UniProtKB-KW"/>
</dbReference>
<dbReference type="Proteomes" id="UP000519897">
    <property type="component" value="Unassembled WGS sequence"/>
</dbReference>
<protein>
    <recommendedName>
        <fullName evidence="4 10">Nitric oxide synthase oxygenase</fullName>
        <ecNumber evidence="3 10">1.14.14.47</ecNumber>
    </recommendedName>
</protein>
<dbReference type="PANTHER" id="PTHR43410:SF1">
    <property type="entry name" value="NITRIC OXIDE SYNTHASE"/>
    <property type="match status" value="1"/>
</dbReference>
<dbReference type="Pfam" id="PF02898">
    <property type="entry name" value="NO_synthase"/>
    <property type="match status" value="1"/>
</dbReference>
<evidence type="ECO:0000256" key="11">
    <source>
        <dbReference type="PIRSR" id="PIRSR037219-1"/>
    </source>
</evidence>
<dbReference type="GO" id="GO:0006809">
    <property type="term" value="P:nitric oxide biosynthetic process"/>
    <property type="evidence" value="ECO:0007669"/>
    <property type="project" value="InterPro"/>
</dbReference>
<feature type="binding site" description="axial binding residue" evidence="11">
    <location>
        <position position="111"/>
    </location>
    <ligand>
        <name>heme</name>
        <dbReference type="ChEBI" id="CHEBI:30413"/>
    </ligand>
    <ligandPart>
        <name>Fe</name>
        <dbReference type="ChEBI" id="CHEBI:18248"/>
    </ligandPart>
</feature>
<comment type="similarity">
    <text evidence="2 10">Belongs to the NOS family. Bacterial NOS oxygenase subfamily.</text>
</comment>
<feature type="domain" description="Nitric oxide synthase (NOS)" evidence="12">
    <location>
        <begin position="53"/>
        <end position="402"/>
    </location>
</feature>
<keyword evidence="8 10" id="KW-0408">Iron</keyword>
<comment type="subunit">
    <text evidence="10">Homodimer.</text>
</comment>
<evidence type="ECO:0000256" key="7">
    <source>
        <dbReference type="ARBA" id="ARBA00023002"/>
    </source>
</evidence>
<keyword evidence="7 10" id="KW-0560">Oxidoreductase</keyword>
<dbReference type="InterPro" id="IPR050607">
    <property type="entry name" value="NOS"/>
</dbReference>
<dbReference type="Gene3D" id="3.90.1230.10">
    <property type="entry name" value="Nitric Oxide Synthase, Chain A, domain 3"/>
    <property type="match status" value="1"/>
</dbReference>
<dbReference type="EC" id="1.14.14.47" evidence="3 10"/>
<dbReference type="RefSeq" id="WP_165130551.1">
    <property type="nucleotide sequence ID" value="NZ_CP049248.1"/>
</dbReference>
<dbReference type="AlphaFoldDB" id="A0A7W6LKA3"/>
<dbReference type="GO" id="GO:0020037">
    <property type="term" value="F:heme binding"/>
    <property type="evidence" value="ECO:0007669"/>
    <property type="project" value="InterPro"/>
</dbReference>
<keyword evidence="6 10" id="KW-0479">Metal-binding</keyword>
<evidence type="ECO:0000256" key="3">
    <source>
        <dbReference type="ARBA" id="ARBA00012735"/>
    </source>
</evidence>
<proteinExistence type="inferred from homology"/>
<dbReference type="InterPro" id="IPR044943">
    <property type="entry name" value="NOS_dom_1"/>
</dbReference>
<evidence type="ECO:0000256" key="5">
    <source>
        <dbReference type="ARBA" id="ARBA00022617"/>
    </source>
</evidence>
<accession>A0A7W6LKA3</accession>
<evidence type="ECO:0000256" key="9">
    <source>
        <dbReference type="ARBA" id="ARBA00048713"/>
    </source>
</evidence>
<evidence type="ECO:0000259" key="12">
    <source>
        <dbReference type="Pfam" id="PF02898"/>
    </source>
</evidence>
<evidence type="ECO:0000256" key="1">
    <source>
        <dbReference type="ARBA" id="ARBA00001971"/>
    </source>
</evidence>